<protein>
    <submittedName>
        <fullName evidence="2">Uncharacterized protein</fullName>
    </submittedName>
</protein>
<keyword evidence="3" id="KW-1185">Reference proteome</keyword>
<evidence type="ECO:0000256" key="1">
    <source>
        <dbReference type="SAM" id="Phobius"/>
    </source>
</evidence>
<keyword evidence="1" id="KW-0812">Transmembrane</keyword>
<dbReference type="EMBL" id="QKYT01000031">
    <property type="protein sequence ID" value="RIA97355.1"/>
    <property type="molecule type" value="Genomic_DNA"/>
</dbReference>
<feature type="transmembrane region" description="Helical" evidence="1">
    <location>
        <begin position="103"/>
        <end position="124"/>
    </location>
</feature>
<organism evidence="2 3">
    <name type="scientific">Glomus cerebriforme</name>
    <dbReference type="NCBI Taxonomy" id="658196"/>
    <lineage>
        <taxon>Eukaryota</taxon>
        <taxon>Fungi</taxon>
        <taxon>Fungi incertae sedis</taxon>
        <taxon>Mucoromycota</taxon>
        <taxon>Glomeromycotina</taxon>
        <taxon>Glomeromycetes</taxon>
        <taxon>Glomerales</taxon>
        <taxon>Glomeraceae</taxon>
        <taxon>Glomus</taxon>
    </lineage>
</organism>
<keyword evidence="1" id="KW-1133">Transmembrane helix</keyword>
<dbReference type="AlphaFoldDB" id="A0A397TLK4"/>
<proteinExistence type="predicted"/>
<name>A0A397TLK4_9GLOM</name>
<evidence type="ECO:0000313" key="2">
    <source>
        <dbReference type="EMBL" id="RIA97355.1"/>
    </source>
</evidence>
<sequence>MFKLLTNKSASLSLRPFSPRNTLLKHNDKEQYFRVNNVSLRLSSTINHQFRNKLPFTPYLLNRNSSRYPFHPFSFSSINFTRSISSFPPSRFHSQPQRKLKQMVALGGAVLTFFIIKPTLSYIINGAIAFGTYKLLKRLLDHLFPTIDIGRDQIFSFTPTARLTKFQSKLYSESIEQIKKTNLNYNIIGFTGPHSISSKSIRFGSIDTRGQQQNTIINIEYWAIGESNNKEALVKVEGTLHNHDDIVIKNIEMYWLNTGQIINIPIDLKQDWQGYQKPPIIDAEFRDVD</sequence>
<dbReference type="OrthoDB" id="2395797at2759"/>
<reference evidence="2 3" key="1">
    <citation type="submission" date="2018-06" db="EMBL/GenBank/DDBJ databases">
        <title>Comparative genomics reveals the genomic features of Rhizophagus irregularis, R. cerebriforme, R. diaphanum and Gigaspora rosea, and their symbiotic lifestyle signature.</title>
        <authorList>
            <person name="Morin E."/>
            <person name="San Clemente H."/>
            <person name="Chen E.C.H."/>
            <person name="De La Providencia I."/>
            <person name="Hainaut M."/>
            <person name="Kuo A."/>
            <person name="Kohler A."/>
            <person name="Murat C."/>
            <person name="Tang N."/>
            <person name="Roy S."/>
            <person name="Loubradou J."/>
            <person name="Henrissat B."/>
            <person name="Grigoriev I.V."/>
            <person name="Corradi N."/>
            <person name="Roux C."/>
            <person name="Martin F.M."/>
        </authorList>
    </citation>
    <scope>NUCLEOTIDE SEQUENCE [LARGE SCALE GENOMIC DNA]</scope>
    <source>
        <strain evidence="2 3">DAOM 227022</strain>
    </source>
</reference>
<dbReference type="Proteomes" id="UP000265703">
    <property type="component" value="Unassembled WGS sequence"/>
</dbReference>
<accession>A0A397TLK4</accession>
<comment type="caution">
    <text evidence="2">The sequence shown here is derived from an EMBL/GenBank/DDBJ whole genome shotgun (WGS) entry which is preliminary data.</text>
</comment>
<keyword evidence="1" id="KW-0472">Membrane</keyword>
<gene>
    <name evidence="2" type="ORF">C1645_814246</name>
</gene>
<evidence type="ECO:0000313" key="3">
    <source>
        <dbReference type="Proteomes" id="UP000265703"/>
    </source>
</evidence>